<dbReference type="STRING" id="1168221.R7YUY2"/>
<feature type="region of interest" description="Disordered" evidence="1">
    <location>
        <begin position="1"/>
        <end position="30"/>
    </location>
</feature>
<dbReference type="RefSeq" id="XP_007781034.1">
    <property type="nucleotide sequence ID" value="XM_007782844.1"/>
</dbReference>
<proteinExistence type="predicted"/>
<accession>R7YUY2</accession>
<dbReference type="EMBL" id="JH767575">
    <property type="protein sequence ID" value="EON65717.1"/>
    <property type="molecule type" value="Genomic_DNA"/>
</dbReference>
<dbReference type="OMA" id="DPYRWIC"/>
<dbReference type="PANTHER" id="PTHR35395">
    <property type="entry name" value="DUF6536 DOMAIN-CONTAINING PROTEIN"/>
    <property type="match status" value="1"/>
</dbReference>
<feature type="transmembrane region" description="Helical" evidence="2">
    <location>
        <begin position="568"/>
        <end position="587"/>
    </location>
</feature>
<keyword evidence="5" id="KW-1185">Reference proteome</keyword>
<reference evidence="5" key="1">
    <citation type="submission" date="2012-06" db="EMBL/GenBank/DDBJ databases">
        <title>The genome sequence of Coniosporium apollinis CBS 100218.</title>
        <authorList>
            <consortium name="The Broad Institute Genome Sequencing Platform"/>
            <person name="Cuomo C."/>
            <person name="Gorbushina A."/>
            <person name="Noack S."/>
            <person name="Walker B."/>
            <person name="Young S.K."/>
            <person name="Zeng Q."/>
            <person name="Gargeya S."/>
            <person name="Fitzgerald M."/>
            <person name="Haas B."/>
            <person name="Abouelleil A."/>
            <person name="Alvarado L."/>
            <person name="Arachchi H.M."/>
            <person name="Berlin A.M."/>
            <person name="Chapman S.B."/>
            <person name="Goldberg J."/>
            <person name="Griggs A."/>
            <person name="Gujja S."/>
            <person name="Hansen M."/>
            <person name="Howarth C."/>
            <person name="Imamovic A."/>
            <person name="Larimer J."/>
            <person name="McCowan C."/>
            <person name="Montmayeur A."/>
            <person name="Murphy C."/>
            <person name="Neiman D."/>
            <person name="Pearson M."/>
            <person name="Priest M."/>
            <person name="Roberts A."/>
            <person name="Saif S."/>
            <person name="Shea T."/>
            <person name="Sisk P."/>
            <person name="Sykes S."/>
            <person name="Wortman J."/>
            <person name="Nusbaum C."/>
            <person name="Birren B."/>
        </authorList>
    </citation>
    <scope>NUCLEOTIDE SEQUENCE [LARGE SCALE GENOMIC DNA]</scope>
    <source>
        <strain evidence="5">CBS 100218</strain>
    </source>
</reference>
<dbReference type="eggNOG" id="ENOG502RYAY">
    <property type="taxonomic scope" value="Eukaryota"/>
</dbReference>
<sequence length="779" mass="86383">MFRQEQGSYKQIAGGDLSNGLTEEDHDTSSGTVCKPNFGIDTAYKKIPTEHFEIAEPVLTPWWHDRLETWRGRLETWQRQRLLTGWRFGAISAAAITSCVFLINLVVTIYAVSTTKVDSDGKSVLYNGSCGNIKQTNTRVHLLINVLSTLLLSGSNYCMQCLSAPTRLELDRAHMQKKWLDIGIPSVRNLTRISWRRAVLWTILGTSSLPLHLFYNSAVFASTSVNEYKVFSVNGNFMLEGGFESLKNNNFDSVDNEVAQNMHKLAKTGKLYSLAPSDCIAAYAKLFQSERGNLLLVSNDDPAMLRDFSAIPTNATVSHHNYVYADRSLRCPPDNFAWICGLNPCIEYNNEYQRYCSDRWTDVDATNWAPFGYKVDICLSDMPPEHCKLQFSLHIAILVILLNLIKALAMAYTALGITENPLMTVGDAVSSYIERPDPSTADSCLLEKVDIQAEQMGHWSTIPRHFSFMRMRWIQPKKYDAKPKRWYGAVSYKRWITCLAMYILALALVGAFLGVGVASIMGPNDFTTLVKLGLGAVSSKTLITWNVPSFGSSGLIANVVLANLAQPILSFLYFSYNGLITCFLLAYEWSQYALQRKGLRVSNIPRGSQRSTYFLQLPYRFAMPLLAVSGILHWLASQSIFLISLQVYDPIGQPAVHVTVPASSYASSVMTCGYSPIAIICVLCIGVLLILFGFVLGLQKFKSGMPVASSCSAAIAAACHSSPNEKGGENPALLPLQWGVTEKPGADDVYGHIAFSSGEVEEPVEGFLYAGRRRRNGTR</sequence>
<feature type="transmembrane region" description="Helical" evidence="2">
    <location>
        <begin position="391"/>
        <end position="415"/>
    </location>
</feature>
<protein>
    <recommendedName>
        <fullName evidence="3">DUF6536 domain-containing protein</fullName>
    </recommendedName>
</protein>
<dbReference type="OrthoDB" id="5429634at2759"/>
<feature type="transmembrane region" description="Helical" evidence="2">
    <location>
        <begin position="617"/>
        <end position="636"/>
    </location>
</feature>
<dbReference type="AlphaFoldDB" id="R7YUY2"/>
<feature type="transmembrane region" description="Helical" evidence="2">
    <location>
        <begin position="88"/>
        <end position="112"/>
    </location>
</feature>
<evidence type="ECO:0000259" key="3">
    <source>
        <dbReference type="Pfam" id="PF20163"/>
    </source>
</evidence>
<dbReference type="Pfam" id="PF20163">
    <property type="entry name" value="DUF6536"/>
    <property type="match status" value="1"/>
</dbReference>
<dbReference type="PANTHER" id="PTHR35395:SF1">
    <property type="entry name" value="DUF6536 DOMAIN-CONTAINING PROTEIN"/>
    <property type="match status" value="1"/>
</dbReference>
<keyword evidence="2" id="KW-0812">Transmembrane</keyword>
<keyword evidence="2" id="KW-0472">Membrane</keyword>
<dbReference type="Proteomes" id="UP000016924">
    <property type="component" value="Unassembled WGS sequence"/>
</dbReference>
<evidence type="ECO:0000256" key="2">
    <source>
        <dbReference type="SAM" id="Phobius"/>
    </source>
</evidence>
<feature type="transmembrane region" description="Helical" evidence="2">
    <location>
        <begin position="677"/>
        <end position="698"/>
    </location>
</feature>
<gene>
    <name evidence="4" type="ORF">W97_04956</name>
</gene>
<dbReference type="InterPro" id="IPR046623">
    <property type="entry name" value="DUF6536"/>
</dbReference>
<evidence type="ECO:0000313" key="5">
    <source>
        <dbReference type="Proteomes" id="UP000016924"/>
    </source>
</evidence>
<dbReference type="GeneID" id="19902267"/>
<name>R7YUY2_CONA1</name>
<dbReference type="HOGENOM" id="CLU_010112_0_0_1"/>
<evidence type="ECO:0000313" key="4">
    <source>
        <dbReference type="EMBL" id="EON65717.1"/>
    </source>
</evidence>
<evidence type="ECO:0000256" key="1">
    <source>
        <dbReference type="SAM" id="MobiDB-lite"/>
    </source>
</evidence>
<organism evidence="4 5">
    <name type="scientific">Coniosporium apollinis (strain CBS 100218)</name>
    <name type="common">Rock-inhabiting black yeast</name>
    <dbReference type="NCBI Taxonomy" id="1168221"/>
    <lineage>
        <taxon>Eukaryota</taxon>
        <taxon>Fungi</taxon>
        <taxon>Dikarya</taxon>
        <taxon>Ascomycota</taxon>
        <taxon>Pezizomycotina</taxon>
        <taxon>Dothideomycetes</taxon>
        <taxon>Dothideomycetes incertae sedis</taxon>
        <taxon>Coniosporium</taxon>
    </lineage>
</organism>
<feature type="transmembrane region" description="Helical" evidence="2">
    <location>
        <begin position="495"/>
        <end position="521"/>
    </location>
</feature>
<feature type="domain" description="DUF6536" evidence="3">
    <location>
        <begin position="86"/>
        <end position="238"/>
    </location>
</feature>
<keyword evidence="2" id="KW-1133">Transmembrane helix</keyword>